<dbReference type="OrthoDB" id="319933at2"/>
<dbReference type="GO" id="GO:0016787">
    <property type="term" value="F:hydrolase activity"/>
    <property type="evidence" value="ECO:0007669"/>
    <property type="project" value="UniProtKB-KW"/>
</dbReference>
<keyword evidence="2" id="KW-0378">Hydrolase</keyword>
<dbReference type="Gene3D" id="3.20.20.70">
    <property type="entry name" value="Aldolase class I"/>
    <property type="match status" value="1"/>
</dbReference>
<dbReference type="PANTHER" id="PTHR35273:SF2">
    <property type="entry name" value="ALPHA-GALACTOSIDASE"/>
    <property type="match status" value="1"/>
</dbReference>
<gene>
    <name evidence="2" type="ORF">SAMN05421872_110161</name>
</gene>
<dbReference type="PANTHER" id="PTHR35273">
    <property type="entry name" value="ALPHA-1,4 POLYGALACTOSAMINIDASE, PUTATIVE (AFU_ORTHOLOGUE AFUA_3G07890)-RELATED"/>
    <property type="match status" value="1"/>
</dbReference>
<dbReference type="EMBL" id="FMZM01000010">
    <property type="protein sequence ID" value="SDD73048.1"/>
    <property type="molecule type" value="Genomic_DNA"/>
</dbReference>
<dbReference type="InterPro" id="IPR004352">
    <property type="entry name" value="GH114_TIM-barrel"/>
</dbReference>
<proteinExistence type="predicted"/>
<dbReference type="InterPro" id="IPR013785">
    <property type="entry name" value="Aldolase_TIM"/>
</dbReference>
<name>A0A1G6X4K7_9ACTN</name>
<dbReference type="InterPro" id="IPR017853">
    <property type="entry name" value="GH"/>
</dbReference>
<protein>
    <submittedName>
        <fullName evidence="2">Glycoside-hydrolase family GH114</fullName>
    </submittedName>
</protein>
<reference evidence="2 3" key="1">
    <citation type="submission" date="2016-10" db="EMBL/GenBank/DDBJ databases">
        <authorList>
            <person name="de Groot N.N."/>
        </authorList>
    </citation>
    <scope>NUCLEOTIDE SEQUENCE [LARGE SCALE GENOMIC DNA]</scope>
    <source>
        <strain evidence="2 3">CGMCC 4.6858</strain>
    </source>
</reference>
<organism evidence="2 3">
    <name type="scientific">Nocardioides lianchengensis</name>
    <dbReference type="NCBI Taxonomy" id="1045774"/>
    <lineage>
        <taxon>Bacteria</taxon>
        <taxon>Bacillati</taxon>
        <taxon>Actinomycetota</taxon>
        <taxon>Actinomycetes</taxon>
        <taxon>Propionibacteriales</taxon>
        <taxon>Nocardioidaceae</taxon>
        <taxon>Nocardioides</taxon>
    </lineage>
</organism>
<sequence length="255" mass="28935">MRKIMGMLVVLGLLVGGVAPSYAVDQLPVGTGVDYQLGGNRSVPDDVGIVVRERTARPAGRYDVCYVNGFQTQPNEKRFWKKRRHLLLRDGAGKVVVDEAWGEWLLDIRTPQKRRALARVVGRWTAGCARAGYEAVEYDNLDSFTRSHGLVRKRHAVAFSRLLTRRAHRVGLAVGQKNLAGFHGRRVGFDFAVAEECGRYDECGQYAAEYGRRVLVIEYRRQDLVKTCREYGDRLAVVYRDRDLSPDGVREYCRK</sequence>
<feature type="domain" description="Glycoside-hydrolase family GH114 TIM-barrel" evidence="1">
    <location>
        <begin position="34"/>
        <end position="245"/>
    </location>
</feature>
<evidence type="ECO:0000259" key="1">
    <source>
        <dbReference type="Pfam" id="PF03537"/>
    </source>
</evidence>
<dbReference type="Pfam" id="PF03537">
    <property type="entry name" value="Glyco_hydro_114"/>
    <property type="match status" value="1"/>
</dbReference>
<evidence type="ECO:0000313" key="2">
    <source>
        <dbReference type="EMBL" id="SDD73048.1"/>
    </source>
</evidence>
<dbReference type="AlphaFoldDB" id="A0A1G6X4K7"/>
<dbReference type="SUPFAM" id="SSF51445">
    <property type="entry name" value="(Trans)glycosidases"/>
    <property type="match status" value="1"/>
</dbReference>
<dbReference type="RefSeq" id="WP_090859450.1">
    <property type="nucleotide sequence ID" value="NZ_FMZM01000010.1"/>
</dbReference>
<keyword evidence="3" id="KW-1185">Reference proteome</keyword>
<accession>A0A1G6X4K7</accession>
<dbReference type="STRING" id="1045774.SAMN05421872_110161"/>
<evidence type="ECO:0000313" key="3">
    <source>
        <dbReference type="Proteomes" id="UP000199034"/>
    </source>
</evidence>
<dbReference type="Proteomes" id="UP000199034">
    <property type="component" value="Unassembled WGS sequence"/>
</dbReference>